<evidence type="ECO:0000259" key="7">
    <source>
        <dbReference type="PROSITE" id="PS50975"/>
    </source>
</evidence>
<evidence type="ECO:0000256" key="2">
    <source>
        <dbReference type="ARBA" id="ARBA00022741"/>
    </source>
</evidence>
<dbReference type="Pfam" id="PF22660">
    <property type="entry name" value="RS_preATP-grasp-like"/>
    <property type="match status" value="1"/>
</dbReference>
<dbReference type="PANTHER" id="PTHR11609:SF5">
    <property type="entry name" value="PHOSPHORIBOSYLAMINOIMIDAZOLE CARBOXYLASE"/>
    <property type="match status" value="1"/>
</dbReference>
<dbReference type="NCBIfam" id="NF004677">
    <property type="entry name" value="PRK06019.1-3"/>
    <property type="match status" value="1"/>
</dbReference>
<feature type="binding site" evidence="5">
    <location>
        <position position="187"/>
    </location>
    <ligand>
        <name>ATP</name>
        <dbReference type="ChEBI" id="CHEBI:30616"/>
    </ligand>
</feature>
<dbReference type="Gene3D" id="3.30.470.20">
    <property type="entry name" value="ATP-grasp fold, B domain"/>
    <property type="match status" value="1"/>
</dbReference>
<dbReference type="GO" id="GO:0006189">
    <property type="term" value="P:'de novo' IMP biosynthetic process"/>
    <property type="evidence" value="ECO:0007669"/>
    <property type="project" value="UniProtKB-UniRule"/>
</dbReference>
<feature type="domain" description="ATP-grasp" evidence="7">
    <location>
        <begin position="108"/>
        <end position="294"/>
    </location>
</feature>
<dbReference type="InterPro" id="IPR005875">
    <property type="entry name" value="PurK"/>
</dbReference>
<keyword evidence="2 5" id="KW-0547">Nucleotide-binding</keyword>
<dbReference type="Gene3D" id="3.40.50.20">
    <property type="match status" value="1"/>
</dbReference>
<dbReference type="InterPro" id="IPR040686">
    <property type="entry name" value="PurK_C"/>
</dbReference>
<dbReference type="PANTHER" id="PTHR11609">
    <property type="entry name" value="PURINE BIOSYNTHESIS PROTEIN 6/7, PUR6/7"/>
    <property type="match status" value="1"/>
</dbReference>
<dbReference type="EMBL" id="DTMM01000066">
    <property type="protein sequence ID" value="HFT92889.1"/>
    <property type="molecule type" value="Genomic_DNA"/>
</dbReference>
<feature type="binding site" evidence="5">
    <location>
        <position position="144"/>
    </location>
    <ligand>
        <name>ATP</name>
        <dbReference type="ChEBI" id="CHEBI:30616"/>
    </ligand>
</feature>
<dbReference type="GO" id="GO:0004638">
    <property type="term" value="F:phosphoribosylaminoimidazole carboxylase activity"/>
    <property type="evidence" value="ECO:0007669"/>
    <property type="project" value="InterPro"/>
</dbReference>
<dbReference type="UniPathway" id="UPA00074">
    <property type="reaction ID" value="UER00942"/>
</dbReference>
<feature type="binding site" evidence="5">
    <location>
        <position position="210"/>
    </location>
    <ligand>
        <name>ATP</name>
        <dbReference type="ChEBI" id="CHEBI:30616"/>
    </ligand>
</feature>
<dbReference type="InterPro" id="IPR016185">
    <property type="entry name" value="PreATP-grasp_dom_sf"/>
</dbReference>
<dbReference type="SUPFAM" id="SSF52440">
    <property type="entry name" value="PreATP-grasp domain"/>
    <property type="match status" value="1"/>
</dbReference>
<dbReference type="AlphaFoldDB" id="A0A7C3QUB3"/>
<evidence type="ECO:0000256" key="1">
    <source>
        <dbReference type="ARBA" id="ARBA00022598"/>
    </source>
</evidence>
<protein>
    <recommendedName>
        <fullName evidence="5 6">N5-carboxyaminoimidazole ribonucleotide synthase</fullName>
        <shortName evidence="5 6">N5-CAIR synthase</shortName>
        <ecNumber evidence="5 6">6.3.4.18</ecNumber>
    </recommendedName>
    <alternativeName>
        <fullName evidence="5 6">5-(carboxyamino)imidazole ribonucleotide synthetase</fullName>
    </alternativeName>
</protein>
<dbReference type="Gene3D" id="3.30.1490.20">
    <property type="entry name" value="ATP-grasp fold, A domain"/>
    <property type="match status" value="1"/>
</dbReference>
<dbReference type="InterPro" id="IPR011761">
    <property type="entry name" value="ATP-grasp"/>
</dbReference>
<evidence type="ECO:0000313" key="8">
    <source>
        <dbReference type="EMBL" id="HFT92889.1"/>
    </source>
</evidence>
<feature type="binding site" evidence="5">
    <location>
        <begin position="264"/>
        <end position="265"/>
    </location>
    <ligand>
        <name>ATP</name>
        <dbReference type="ChEBI" id="CHEBI:30616"/>
    </ligand>
</feature>
<dbReference type="InterPro" id="IPR013815">
    <property type="entry name" value="ATP_grasp_subdomain_1"/>
</dbReference>
<dbReference type="SUPFAM" id="SSF56059">
    <property type="entry name" value="Glutathione synthetase ATP-binding domain-like"/>
    <property type="match status" value="1"/>
</dbReference>
<comment type="caution">
    <text evidence="8">The sequence shown here is derived from an EMBL/GenBank/DDBJ whole genome shotgun (WGS) entry which is preliminary data.</text>
</comment>
<keyword evidence="1 5" id="KW-0436">Ligase</keyword>
<evidence type="ECO:0000256" key="6">
    <source>
        <dbReference type="RuleBase" id="RU361200"/>
    </source>
</evidence>
<dbReference type="NCBIfam" id="NF004679">
    <property type="entry name" value="PRK06019.1-5"/>
    <property type="match status" value="1"/>
</dbReference>
<dbReference type="Pfam" id="PF02222">
    <property type="entry name" value="ATP-grasp"/>
    <property type="match status" value="1"/>
</dbReference>
<reference evidence="8" key="1">
    <citation type="journal article" date="2020" name="mSystems">
        <title>Genome- and Community-Level Interaction Insights into Carbon Utilization and Element Cycling Functions of Hydrothermarchaeota in Hydrothermal Sediment.</title>
        <authorList>
            <person name="Zhou Z."/>
            <person name="Liu Y."/>
            <person name="Xu W."/>
            <person name="Pan J."/>
            <person name="Luo Z.H."/>
            <person name="Li M."/>
        </authorList>
    </citation>
    <scope>NUCLEOTIDE SEQUENCE [LARGE SCALE GENOMIC DNA]</scope>
    <source>
        <strain evidence="8">SpSt-902</strain>
    </source>
</reference>
<dbReference type="GO" id="GO:0034028">
    <property type="term" value="F:5-(carboxyamino)imidazole ribonucleotide synthase activity"/>
    <property type="evidence" value="ECO:0007669"/>
    <property type="project" value="UniProtKB-UniRule"/>
</dbReference>
<dbReference type="GO" id="GO:0046872">
    <property type="term" value="F:metal ion binding"/>
    <property type="evidence" value="ECO:0007669"/>
    <property type="project" value="InterPro"/>
</dbReference>
<dbReference type="SUPFAM" id="SSF51246">
    <property type="entry name" value="Rudiment single hybrid motif"/>
    <property type="match status" value="1"/>
</dbReference>
<dbReference type="PROSITE" id="PS00065">
    <property type="entry name" value="D_2_HYDROXYACID_DH_1"/>
    <property type="match status" value="1"/>
</dbReference>
<dbReference type="HAMAP" id="MF_01928">
    <property type="entry name" value="PurK"/>
    <property type="match status" value="1"/>
</dbReference>
<dbReference type="NCBIfam" id="TIGR01161">
    <property type="entry name" value="purK"/>
    <property type="match status" value="1"/>
</dbReference>
<comment type="function">
    <text evidence="6">Catalyzes the ATP-dependent conversion of 5-aminoimidazole ribonucleotide (AIR) and HCO(3)- to N5-carboxyaminoimidazole ribonucleotide (N5-CAIR).</text>
</comment>
<keyword evidence="3 5" id="KW-0658">Purine biosynthesis</keyword>
<keyword evidence="4 5" id="KW-0067">ATP-binding</keyword>
<comment type="similarity">
    <text evidence="5 6">Belongs to the PurK/PurT family.</text>
</comment>
<dbReference type="InterPro" id="IPR011054">
    <property type="entry name" value="Rudment_hybrid_motif"/>
</dbReference>
<evidence type="ECO:0000256" key="5">
    <source>
        <dbReference type="HAMAP-Rule" id="MF_01928"/>
    </source>
</evidence>
<feature type="binding site" evidence="5">
    <location>
        <begin position="149"/>
        <end position="155"/>
    </location>
    <ligand>
        <name>ATP</name>
        <dbReference type="ChEBI" id="CHEBI:30616"/>
    </ligand>
</feature>
<organism evidence="8">
    <name type="scientific">Leptospirillum ferriphilum</name>
    <dbReference type="NCBI Taxonomy" id="178606"/>
    <lineage>
        <taxon>Bacteria</taxon>
        <taxon>Pseudomonadati</taxon>
        <taxon>Nitrospirota</taxon>
        <taxon>Nitrospiria</taxon>
        <taxon>Nitrospirales</taxon>
        <taxon>Nitrospiraceae</taxon>
        <taxon>Leptospirillum</taxon>
    </lineage>
</organism>
<evidence type="ECO:0000256" key="4">
    <source>
        <dbReference type="ARBA" id="ARBA00022840"/>
    </source>
</evidence>
<feature type="binding site" evidence="5">
    <location>
        <position position="104"/>
    </location>
    <ligand>
        <name>ATP</name>
        <dbReference type="ChEBI" id="CHEBI:30616"/>
    </ligand>
</feature>
<dbReference type="InterPro" id="IPR054350">
    <property type="entry name" value="PurT/PurK_preATP-grasp"/>
</dbReference>
<dbReference type="InterPro" id="IPR003135">
    <property type="entry name" value="ATP-grasp_carboxylate-amine"/>
</dbReference>
<evidence type="ECO:0000256" key="3">
    <source>
        <dbReference type="ARBA" id="ARBA00022755"/>
    </source>
</evidence>
<comment type="function">
    <text evidence="5">Catalyzes the ATP-dependent conversion of 5-aminoimidazole ribonucleotide (AIR) and HCO(3)(-) to N5-carboxyaminoimidazole ribonucleotide (N5-CAIR).</text>
</comment>
<dbReference type="GO" id="GO:0005829">
    <property type="term" value="C:cytosol"/>
    <property type="evidence" value="ECO:0007669"/>
    <property type="project" value="TreeGrafter"/>
</dbReference>
<accession>A0A7C3QUB3</accession>
<feature type="binding site" evidence="5">
    <location>
        <begin position="179"/>
        <end position="182"/>
    </location>
    <ligand>
        <name>ATP</name>
        <dbReference type="ChEBI" id="CHEBI:30616"/>
    </ligand>
</feature>
<dbReference type="PROSITE" id="PS50975">
    <property type="entry name" value="ATP_GRASP"/>
    <property type="match status" value="1"/>
</dbReference>
<comment type="pathway">
    <text evidence="5 6">Purine metabolism; IMP biosynthesis via de novo pathway; 5-amino-1-(5-phospho-D-ribosyl)imidazole-4-carboxylate from 5-amino-1-(5-phospho-D-ribosyl)imidazole (N5-CAIR route): step 1/2.</text>
</comment>
<comment type="subunit">
    <text evidence="5 6">Homodimer.</text>
</comment>
<gene>
    <name evidence="5 6" type="primary">purK</name>
    <name evidence="8" type="ORF">ENX03_02885</name>
</gene>
<dbReference type="Pfam" id="PF17769">
    <property type="entry name" value="PurK_C"/>
    <property type="match status" value="1"/>
</dbReference>
<name>A0A7C3QUB3_9BACT</name>
<comment type="catalytic activity">
    <reaction evidence="5 6">
        <text>5-amino-1-(5-phospho-beta-D-ribosyl)imidazole + hydrogencarbonate + ATP = 5-carboxyamino-1-(5-phospho-D-ribosyl)imidazole + ADP + phosphate + 2 H(+)</text>
        <dbReference type="Rhea" id="RHEA:19317"/>
        <dbReference type="ChEBI" id="CHEBI:15378"/>
        <dbReference type="ChEBI" id="CHEBI:17544"/>
        <dbReference type="ChEBI" id="CHEBI:30616"/>
        <dbReference type="ChEBI" id="CHEBI:43474"/>
        <dbReference type="ChEBI" id="CHEBI:58730"/>
        <dbReference type="ChEBI" id="CHEBI:137981"/>
        <dbReference type="ChEBI" id="CHEBI:456216"/>
        <dbReference type="EC" id="6.3.4.18"/>
    </reaction>
</comment>
<proteinExistence type="inferred from homology"/>
<dbReference type="GO" id="GO:0005524">
    <property type="term" value="F:ATP binding"/>
    <property type="evidence" value="ECO:0007669"/>
    <property type="project" value="UniProtKB-UniRule"/>
</dbReference>
<dbReference type="FunFam" id="3.30.470.20:FF:000029">
    <property type="entry name" value="N5-carboxyaminoimidazole ribonucleotide synthase"/>
    <property type="match status" value="1"/>
</dbReference>
<dbReference type="EC" id="6.3.4.18" evidence="5 6"/>
<dbReference type="InterPro" id="IPR029752">
    <property type="entry name" value="D-isomer_DH_CS1"/>
</dbReference>
<sequence>MILPGASLGVLGGGQLGRMFAMSARSMGYRVVTWDPDPHCPAKDFSSFHLSAGFEDEDAIRYCLDNIDAVTTEFENVPATTLERLSQKLIVTPPAKGVGICQDRIREKTFLSRLGFPVPEFFPVTQEKDIDSIPPGFPFPALLKRSRLGYDGKGQILVGTPAEVVTIFSSWGSVPCILEGRVLFDKEISVILARNRSGAIHYFPVAENRHRQGVLEISVAPARIGEILAKKAMEIAGSVAEKMEYSGILAVELFLLHDGRFLVNELAPRPHNSGHFTLDACLTSQFEQQVRVLCDIPMGDSGLSMPAAMGNLMGDLWANGEPDWNILLENPHLKLHLYGKSLPRPGRKMGHFTILGNHPDDVYEEALMLLQRLQSPT</sequence>